<gene>
    <name evidence="1" type="ORF">QQ055_08250</name>
</gene>
<evidence type="ECO:0000313" key="2">
    <source>
        <dbReference type="Proteomes" id="UP001230986"/>
    </source>
</evidence>
<name>A0ABT7LZK2_9CYAN</name>
<proteinExistence type="predicted"/>
<evidence type="ECO:0000313" key="1">
    <source>
        <dbReference type="EMBL" id="MDL5057447.1"/>
    </source>
</evidence>
<dbReference type="EMBL" id="JASVEJ010000031">
    <property type="protein sequence ID" value="MDL5057447.1"/>
    <property type="molecule type" value="Genomic_DNA"/>
</dbReference>
<protein>
    <submittedName>
        <fullName evidence="1">PmoA family protein</fullName>
    </submittedName>
</protein>
<reference evidence="1 2" key="1">
    <citation type="submission" date="2023-06" db="EMBL/GenBank/DDBJ databases">
        <title>Whole genome sequence of Oscillatoria calcuttensis NRMC-F 0142.</title>
        <authorList>
            <person name="Shakena Fathima T."/>
            <person name="Muralitharan G."/>
            <person name="Thajuddin N."/>
        </authorList>
    </citation>
    <scope>NUCLEOTIDE SEQUENCE [LARGE SCALE GENOMIC DNA]</scope>
    <source>
        <strain evidence="1 2">NRMC-F 0142</strain>
    </source>
</reference>
<comment type="caution">
    <text evidence="1">The sequence shown here is derived from an EMBL/GenBank/DDBJ whole genome shotgun (WGS) entry which is preliminary data.</text>
</comment>
<dbReference type="InterPro" id="IPR029475">
    <property type="entry name" value="DUF6807"/>
</dbReference>
<dbReference type="Proteomes" id="UP001230986">
    <property type="component" value="Unassembled WGS sequence"/>
</dbReference>
<accession>A0ABT7LZK2</accession>
<sequence length="291" mass="33245">MSSLWKFSPAVKKKKHNPMITLYQNSQDVIFSCGGQVAGLYKYTDAYKPFIHPLNSPRGHCVTVASPYDHKHHKGLMYALREEKMNFWEEFEITPDEKVGRQRHDAFVQMIESGKRAGFVEKLTWLPAAGGAEYFKEERSIFCEYDGTRSAFVWTWKTELTALRSMKLIKSNWSEPLPDGRRINYHGLAVRFGWNFVGSMGWNTLKLNGKIIPMAEGMGASARSVELIGNFDGQHPVPKVSVKMENARGYTVYVRDLPFPFYGLGPTNEHDLLLKEGDRIEDTHTVTVQDM</sequence>
<dbReference type="Pfam" id="PF14100">
    <property type="entry name" value="DUF6807"/>
    <property type="match status" value="1"/>
</dbReference>
<organism evidence="1 2">
    <name type="scientific">Geitlerinema calcuttense NRMC-F 0142</name>
    <dbReference type="NCBI Taxonomy" id="2922238"/>
    <lineage>
        <taxon>Bacteria</taxon>
        <taxon>Bacillati</taxon>
        <taxon>Cyanobacteriota</taxon>
        <taxon>Cyanophyceae</taxon>
        <taxon>Geitlerinematales</taxon>
        <taxon>Geitlerinemataceae</taxon>
        <taxon>Geitlerinema</taxon>
    </lineage>
</organism>
<keyword evidence="2" id="KW-1185">Reference proteome</keyword>
<dbReference type="RefSeq" id="WP_286004538.1">
    <property type="nucleotide sequence ID" value="NZ_JASVEJ010000031.1"/>
</dbReference>